<dbReference type="PROSITE" id="PS50943">
    <property type="entry name" value="HTH_CROC1"/>
    <property type="match status" value="1"/>
</dbReference>
<dbReference type="GO" id="GO:0003677">
    <property type="term" value="F:DNA binding"/>
    <property type="evidence" value="ECO:0007669"/>
    <property type="project" value="InterPro"/>
</dbReference>
<dbReference type="AlphaFoldDB" id="A0A6M8HXR6"/>
<gene>
    <name evidence="2" type="ORF">HN018_24245</name>
</gene>
<geneLocation type="plasmid" evidence="2 3">
    <name>unnamed2</name>
</geneLocation>
<dbReference type="KEGG" id="lck:HN018_24245"/>
<dbReference type="SUPFAM" id="SSF47413">
    <property type="entry name" value="lambda repressor-like DNA-binding domains"/>
    <property type="match status" value="1"/>
</dbReference>
<reference evidence="2 3" key="1">
    <citation type="journal article" date="2014" name="World J. Microbiol. Biotechnol.">
        <title>Biodiversity and physiological characteristics of Antarctic and Arctic lichens-associated bacteria.</title>
        <authorList>
            <person name="Lee Y.M."/>
            <person name="Kim E.H."/>
            <person name="Lee H.K."/>
            <person name="Hong S.G."/>
        </authorList>
    </citation>
    <scope>NUCLEOTIDE SEQUENCE [LARGE SCALE GENOMIC DNA]</scope>
    <source>
        <strain evidence="2 3">PAMC 26569</strain>
        <plasmid evidence="2">unnamed2</plasmid>
    </source>
</reference>
<sequence>MTWTTKSLSRPGSALFQRPNHLVAGIVQADAHPEVCPATNASRQVEKSMPASNGLAALLFPERTRLKLSLSEVGVLAGVDRTLIWQREKGKSPNPSILVLKGISVALAVCFHDVCDAALVDAQAARSNS</sequence>
<dbReference type="RefSeq" id="WP_171837813.1">
    <property type="nucleotide sequence ID" value="NZ_CP053710.1"/>
</dbReference>
<dbReference type="InterPro" id="IPR010982">
    <property type="entry name" value="Lambda_DNA-bd_dom_sf"/>
</dbReference>
<dbReference type="Proteomes" id="UP000500767">
    <property type="component" value="Plasmid unnamed2"/>
</dbReference>
<dbReference type="Gene3D" id="1.10.260.40">
    <property type="entry name" value="lambda repressor-like DNA-binding domains"/>
    <property type="match status" value="1"/>
</dbReference>
<name>A0A6M8HXR6_9PROT</name>
<keyword evidence="2" id="KW-0614">Plasmid</keyword>
<proteinExistence type="predicted"/>
<protein>
    <submittedName>
        <fullName evidence="2">Helix-turn-helix transcriptional regulator</fullName>
    </submittedName>
</protein>
<dbReference type="CDD" id="cd00093">
    <property type="entry name" value="HTH_XRE"/>
    <property type="match status" value="1"/>
</dbReference>
<accession>A0A6M8HXR6</accession>
<evidence type="ECO:0000259" key="1">
    <source>
        <dbReference type="PROSITE" id="PS50943"/>
    </source>
</evidence>
<dbReference type="InterPro" id="IPR001387">
    <property type="entry name" value="Cro/C1-type_HTH"/>
</dbReference>
<dbReference type="EMBL" id="CP053710">
    <property type="protein sequence ID" value="QKE93323.1"/>
    <property type="molecule type" value="Genomic_DNA"/>
</dbReference>
<organism evidence="2 3">
    <name type="scientific">Lichenicola cladoniae</name>
    <dbReference type="NCBI Taxonomy" id="1484109"/>
    <lineage>
        <taxon>Bacteria</taxon>
        <taxon>Pseudomonadati</taxon>
        <taxon>Pseudomonadota</taxon>
        <taxon>Alphaproteobacteria</taxon>
        <taxon>Acetobacterales</taxon>
        <taxon>Acetobacteraceae</taxon>
        <taxon>Lichenicola</taxon>
    </lineage>
</organism>
<evidence type="ECO:0000313" key="3">
    <source>
        <dbReference type="Proteomes" id="UP000500767"/>
    </source>
</evidence>
<evidence type="ECO:0000313" key="2">
    <source>
        <dbReference type="EMBL" id="QKE93323.1"/>
    </source>
</evidence>
<keyword evidence="3" id="KW-1185">Reference proteome</keyword>
<feature type="domain" description="HTH cro/C1-type" evidence="1">
    <location>
        <begin position="63"/>
        <end position="114"/>
    </location>
</feature>